<evidence type="ECO:0000313" key="1">
    <source>
        <dbReference type="EMBL" id="MXG90533.1"/>
    </source>
</evidence>
<dbReference type="InterPro" id="IPR054206">
    <property type="entry name" value="DUF6912"/>
</dbReference>
<proteinExistence type="predicted"/>
<comment type="caution">
    <text evidence="1">The sequence shown here is derived from an EMBL/GenBank/DDBJ whole genome shotgun (WGS) entry which is preliminary data.</text>
</comment>
<keyword evidence="2" id="KW-1185">Reference proteome</keyword>
<reference evidence="1 2" key="1">
    <citation type="submission" date="2019-12" db="EMBL/GenBank/DDBJ databases">
        <authorList>
            <person name="Kun Z."/>
        </authorList>
    </citation>
    <scope>NUCLEOTIDE SEQUENCE [LARGE SCALE GENOMIC DNA]</scope>
    <source>
        <strain evidence="1 2">YIM 123512</strain>
    </source>
</reference>
<protein>
    <submittedName>
        <fullName evidence="1">Uncharacterized protein</fullName>
    </submittedName>
</protein>
<dbReference type="RefSeq" id="WP_160878454.1">
    <property type="nucleotide sequence ID" value="NZ_WUEK01000007.1"/>
</dbReference>
<evidence type="ECO:0000313" key="2">
    <source>
        <dbReference type="Proteomes" id="UP000473325"/>
    </source>
</evidence>
<sequence>MTRVYVPTTIDGLTALAADGELPASAERYVADSDTEEAEYAALVAAAVDSAALLEGPGRRVVVVADLADPDGAVPLRLVDAVHADPADRPADADPEDDLGWYATQEIGALLGNAQA</sequence>
<name>A0A6L7ETA3_9ACTN</name>
<dbReference type="EMBL" id="WUEK01000007">
    <property type="protein sequence ID" value="MXG90533.1"/>
    <property type="molecule type" value="Genomic_DNA"/>
</dbReference>
<accession>A0A6L7ETA3</accession>
<gene>
    <name evidence="1" type="ORF">GRQ65_13340</name>
</gene>
<dbReference type="Pfam" id="PF21853">
    <property type="entry name" value="DUF6912"/>
    <property type="match status" value="1"/>
</dbReference>
<organism evidence="1 2">
    <name type="scientific">Nocardioides flavescens</name>
    <dbReference type="NCBI Taxonomy" id="2691959"/>
    <lineage>
        <taxon>Bacteria</taxon>
        <taxon>Bacillati</taxon>
        <taxon>Actinomycetota</taxon>
        <taxon>Actinomycetes</taxon>
        <taxon>Propionibacteriales</taxon>
        <taxon>Nocardioidaceae</taxon>
        <taxon>Nocardioides</taxon>
    </lineage>
</organism>
<dbReference type="Proteomes" id="UP000473325">
    <property type="component" value="Unassembled WGS sequence"/>
</dbReference>
<dbReference type="AlphaFoldDB" id="A0A6L7ETA3"/>